<dbReference type="AlphaFoldDB" id="A0A4Y2NUM1"/>
<protein>
    <submittedName>
        <fullName evidence="2">Uncharacterized protein</fullName>
    </submittedName>
</protein>
<evidence type="ECO:0000256" key="1">
    <source>
        <dbReference type="SAM" id="MobiDB-lite"/>
    </source>
</evidence>
<sequence>MQRYELKVLVLSLTPSVDLKKESLQFLFFKTRVSNPDSNFSLQQSCSNLAQQNYKLAASLIRLECKLETSYCKRVSHHKSNLLQACCVKVITNYSKNKVRRQTSNSKEILQTLTTEPTSHAILAKLLSKLQITYMQINHFTRAISKDWYELNKKKYVFGSKDYTKAKQALTASLKKSDYVEKVPNSPKKLMYRILEEGKNKENKRLKKEFRKEEVETEVPYNDHTLPSVESGYGSALDSPPSGNCVEPSKGSFTTSSNNGLSQLPCVEANSLFQKHDIQQYIYSSPCTLDGFVMSEAMDDSVSVENSVAVLDVTTSVEDCLANIQPFTDNLRSTDFFNENPEYPTPGLSLMECSSENPESSSSGLIENGPAENEVINRCIFLQFTNISDEELNNFIIKNIPALNSNPPMTNYENLNNHASEMQNMHGQHTEYQDLITKELRNKPMENISNINSRPSVYFEENISEQNFSSQGKIKTGFEETVSKETNGFKTIKDYKFTNDHLAIFLKPNIE</sequence>
<keyword evidence="3" id="KW-1185">Reference proteome</keyword>
<accession>A0A4Y2NUM1</accession>
<comment type="caution">
    <text evidence="2">The sequence shown here is derived from an EMBL/GenBank/DDBJ whole genome shotgun (WGS) entry which is preliminary data.</text>
</comment>
<proteinExistence type="predicted"/>
<dbReference type="OrthoDB" id="6437671at2759"/>
<evidence type="ECO:0000313" key="2">
    <source>
        <dbReference type="EMBL" id="GBN42030.1"/>
    </source>
</evidence>
<evidence type="ECO:0000313" key="3">
    <source>
        <dbReference type="Proteomes" id="UP000499080"/>
    </source>
</evidence>
<dbReference type="EMBL" id="BGPR01009750">
    <property type="protein sequence ID" value="GBN42030.1"/>
    <property type="molecule type" value="Genomic_DNA"/>
</dbReference>
<organism evidence="2 3">
    <name type="scientific">Araneus ventricosus</name>
    <name type="common">Orbweaver spider</name>
    <name type="synonym">Epeira ventricosa</name>
    <dbReference type="NCBI Taxonomy" id="182803"/>
    <lineage>
        <taxon>Eukaryota</taxon>
        <taxon>Metazoa</taxon>
        <taxon>Ecdysozoa</taxon>
        <taxon>Arthropoda</taxon>
        <taxon>Chelicerata</taxon>
        <taxon>Arachnida</taxon>
        <taxon>Araneae</taxon>
        <taxon>Araneomorphae</taxon>
        <taxon>Entelegynae</taxon>
        <taxon>Araneoidea</taxon>
        <taxon>Araneidae</taxon>
        <taxon>Araneus</taxon>
    </lineage>
</organism>
<gene>
    <name evidence="2" type="ORF">AVEN_192525_1</name>
</gene>
<reference evidence="2 3" key="1">
    <citation type="journal article" date="2019" name="Sci. Rep.">
        <title>Orb-weaving spider Araneus ventricosus genome elucidates the spidroin gene catalogue.</title>
        <authorList>
            <person name="Kono N."/>
            <person name="Nakamura H."/>
            <person name="Ohtoshi R."/>
            <person name="Moran D.A.P."/>
            <person name="Shinohara A."/>
            <person name="Yoshida Y."/>
            <person name="Fujiwara M."/>
            <person name="Mori M."/>
            <person name="Tomita M."/>
            <person name="Arakawa K."/>
        </authorList>
    </citation>
    <scope>NUCLEOTIDE SEQUENCE [LARGE SCALE GENOMIC DNA]</scope>
</reference>
<feature type="region of interest" description="Disordered" evidence="1">
    <location>
        <begin position="232"/>
        <end position="251"/>
    </location>
</feature>
<name>A0A4Y2NUM1_ARAVE</name>
<dbReference type="Proteomes" id="UP000499080">
    <property type="component" value="Unassembled WGS sequence"/>
</dbReference>